<comment type="caution">
    <text evidence="1">The sequence shown here is derived from an EMBL/GenBank/DDBJ whole genome shotgun (WGS) entry which is preliminary data.</text>
</comment>
<proteinExistence type="predicted"/>
<protein>
    <recommendedName>
        <fullName evidence="3">Transposase IS30-like HTH domain-containing protein</fullName>
    </recommendedName>
</protein>
<organism evidence="1 2">
    <name type="scientific">Zhongshania arctica</name>
    <dbReference type="NCBI Taxonomy" id="3238302"/>
    <lineage>
        <taxon>Bacteria</taxon>
        <taxon>Pseudomonadati</taxon>
        <taxon>Pseudomonadota</taxon>
        <taxon>Gammaproteobacteria</taxon>
        <taxon>Cellvibrionales</taxon>
        <taxon>Spongiibacteraceae</taxon>
        <taxon>Zhongshania</taxon>
    </lineage>
</organism>
<dbReference type="Proteomes" id="UP001557484">
    <property type="component" value="Unassembled WGS sequence"/>
</dbReference>
<gene>
    <name evidence="1" type="ORF">AB4875_14195</name>
</gene>
<evidence type="ECO:0000313" key="2">
    <source>
        <dbReference type="Proteomes" id="UP001557484"/>
    </source>
</evidence>
<dbReference type="RefSeq" id="WP_368376714.1">
    <property type="nucleotide sequence ID" value="NZ_JBFRYB010000001.1"/>
</dbReference>
<reference evidence="1 2" key="1">
    <citation type="journal article" date="2011" name="Int. J. Syst. Evol. Microbiol.">
        <title>Zhongshania antarctica gen. nov., sp. nov. and Zhongshania guokunii sp. nov., gammaproteobacteria respectively isolated from coastal attached (fast) ice and surface seawater of the Antarctic.</title>
        <authorList>
            <person name="Li H.J."/>
            <person name="Zhang X.Y."/>
            <person name="Chen C.X."/>
            <person name="Zhang Y.J."/>
            <person name="Gao Z.M."/>
            <person name="Yu Y."/>
            <person name="Chen X.L."/>
            <person name="Chen B."/>
            <person name="Zhang Y.Z."/>
        </authorList>
    </citation>
    <scope>NUCLEOTIDE SEQUENCE [LARGE SCALE GENOMIC DNA]</scope>
    <source>
        <strain evidence="1 2">R06B22</strain>
    </source>
</reference>
<name>A0ABV3TZE2_9GAMM</name>
<keyword evidence="2" id="KW-1185">Reference proteome</keyword>
<evidence type="ECO:0000313" key="1">
    <source>
        <dbReference type="EMBL" id="MEX1666641.1"/>
    </source>
</evidence>
<dbReference type="SUPFAM" id="SSF46689">
    <property type="entry name" value="Homeodomain-like"/>
    <property type="match status" value="1"/>
</dbReference>
<evidence type="ECO:0008006" key="3">
    <source>
        <dbReference type="Google" id="ProtNLM"/>
    </source>
</evidence>
<accession>A0ABV3TZE2</accession>
<sequence length="88" mass="10000">MKQRKRIHYSEAQKAKMWDRWEKGDSIHAIARAFDRYHSSASNILTQNGGVRNRAPISLTLVERETISRGLASQQDLTPMACSIISSK</sequence>
<dbReference type="EMBL" id="JBFRYB010000001">
    <property type="protein sequence ID" value="MEX1666641.1"/>
    <property type="molecule type" value="Genomic_DNA"/>
</dbReference>
<dbReference type="InterPro" id="IPR009057">
    <property type="entry name" value="Homeodomain-like_sf"/>
</dbReference>